<dbReference type="EMBL" id="JAAYQL010000030">
    <property type="protein sequence ID" value="NLK32329.1"/>
    <property type="molecule type" value="Genomic_DNA"/>
</dbReference>
<comment type="caution">
    <text evidence="1">The sequence shown here is derived from an EMBL/GenBank/DDBJ whole genome shotgun (WGS) entry which is preliminary data.</text>
</comment>
<dbReference type="Proteomes" id="UP000585579">
    <property type="component" value="Unassembled WGS sequence"/>
</dbReference>
<sequence length="51" mass="6003">MINGLKRTETVVRIAKFEIQLIFNTRLLSVLRGIKESKEIERKNDEKVFTP</sequence>
<name>A0A7K4AUD5_9EURY</name>
<evidence type="ECO:0000313" key="1">
    <source>
        <dbReference type="EMBL" id="NLK32329.1"/>
    </source>
</evidence>
<evidence type="ECO:0000313" key="2">
    <source>
        <dbReference type="Proteomes" id="UP000585579"/>
    </source>
</evidence>
<gene>
    <name evidence="1" type="ORF">GX302_05690</name>
</gene>
<protein>
    <submittedName>
        <fullName evidence="1">Uncharacterized protein</fullName>
    </submittedName>
</protein>
<dbReference type="AlphaFoldDB" id="A0A7K4AUD5"/>
<accession>A0A7K4AUD5</accession>
<reference evidence="1 2" key="1">
    <citation type="journal article" date="2020" name="Biotechnol. Biofuels">
        <title>New insights from the biogas microbiome by comprehensive genome-resolved metagenomics of nearly 1600 species originating from multiple anaerobic digesters.</title>
        <authorList>
            <person name="Campanaro S."/>
            <person name="Treu L."/>
            <person name="Rodriguez-R L.M."/>
            <person name="Kovalovszki A."/>
            <person name="Ziels R.M."/>
            <person name="Maus I."/>
            <person name="Zhu X."/>
            <person name="Kougias P.G."/>
            <person name="Basile A."/>
            <person name="Luo G."/>
            <person name="Schluter A."/>
            <person name="Konstantinidis K.T."/>
            <person name="Angelidaki I."/>
        </authorList>
    </citation>
    <scope>NUCLEOTIDE SEQUENCE [LARGE SCALE GENOMIC DNA]</scope>
    <source>
        <strain evidence="1">AS22ysBPME_46</strain>
    </source>
</reference>
<proteinExistence type="predicted"/>
<organism evidence="1 2">
    <name type="scientific">Methanosarcina flavescens</name>
    <dbReference type="NCBI Taxonomy" id="1715806"/>
    <lineage>
        <taxon>Archaea</taxon>
        <taxon>Methanobacteriati</taxon>
        <taxon>Methanobacteriota</taxon>
        <taxon>Stenosarchaea group</taxon>
        <taxon>Methanomicrobia</taxon>
        <taxon>Methanosarcinales</taxon>
        <taxon>Methanosarcinaceae</taxon>
        <taxon>Methanosarcina</taxon>
    </lineage>
</organism>